<dbReference type="RefSeq" id="WP_188971664.1">
    <property type="nucleotide sequence ID" value="NZ_BMOL01000009.1"/>
</dbReference>
<dbReference type="Proteomes" id="UP000639973">
    <property type="component" value="Unassembled WGS sequence"/>
</dbReference>
<organism evidence="5 6">
    <name type="scientific">Deinococcus aerolatus</name>
    <dbReference type="NCBI Taxonomy" id="522487"/>
    <lineage>
        <taxon>Bacteria</taxon>
        <taxon>Thermotogati</taxon>
        <taxon>Deinococcota</taxon>
        <taxon>Deinococci</taxon>
        <taxon>Deinococcales</taxon>
        <taxon>Deinococcaceae</taxon>
        <taxon>Deinococcus</taxon>
    </lineage>
</organism>
<reference evidence="6" key="1">
    <citation type="journal article" date="2019" name="Int. J. Syst. Evol. Microbiol.">
        <title>The Global Catalogue of Microorganisms (GCM) 10K type strain sequencing project: providing services to taxonomists for standard genome sequencing and annotation.</title>
        <authorList>
            <consortium name="The Broad Institute Genomics Platform"/>
            <consortium name="The Broad Institute Genome Sequencing Center for Infectious Disease"/>
            <person name="Wu L."/>
            <person name="Ma J."/>
        </authorList>
    </citation>
    <scope>NUCLEOTIDE SEQUENCE [LARGE SCALE GENOMIC DNA]</scope>
    <source>
        <strain evidence="6">JCM 15442</strain>
    </source>
</reference>
<protein>
    <submittedName>
        <fullName evidence="5">Transcriptional activator</fullName>
    </submittedName>
</protein>
<dbReference type="Pfam" id="PF25873">
    <property type="entry name" value="WHD_MalT"/>
    <property type="match status" value="1"/>
</dbReference>
<evidence type="ECO:0000256" key="2">
    <source>
        <dbReference type="ARBA" id="ARBA00023163"/>
    </source>
</evidence>
<keyword evidence="2" id="KW-0804">Transcription</keyword>
<name>A0ABQ2GA96_9DEIO</name>
<dbReference type="InterPro" id="IPR011990">
    <property type="entry name" value="TPR-like_helical_dom_sf"/>
</dbReference>
<keyword evidence="1" id="KW-0805">Transcription regulation</keyword>
<dbReference type="Pfam" id="PF03704">
    <property type="entry name" value="BTAD"/>
    <property type="match status" value="1"/>
</dbReference>
<evidence type="ECO:0000256" key="1">
    <source>
        <dbReference type="ARBA" id="ARBA00023015"/>
    </source>
</evidence>
<feature type="domain" description="Bacterial transcriptional activator" evidence="4">
    <location>
        <begin position="883"/>
        <end position="1015"/>
    </location>
</feature>
<dbReference type="PANTHER" id="PTHR35807">
    <property type="entry name" value="TRANSCRIPTIONAL REGULATOR REDD-RELATED"/>
    <property type="match status" value="1"/>
</dbReference>
<dbReference type="SUPFAM" id="SSF48452">
    <property type="entry name" value="TPR-like"/>
    <property type="match status" value="2"/>
</dbReference>
<evidence type="ECO:0000313" key="6">
    <source>
        <dbReference type="Proteomes" id="UP000639973"/>
    </source>
</evidence>
<dbReference type="InterPro" id="IPR036388">
    <property type="entry name" value="WH-like_DNA-bd_sf"/>
</dbReference>
<gene>
    <name evidence="5" type="ORF">GCM10010840_20880</name>
</gene>
<proteinExistence type="predicted"/>
<dbReference type="SMART" id="SM01043">
    <property type="entry name" value="BTAD"/>
    <property type="match status" value="1"/>
</dbReference>
<dbReference type="EMBL" id="BMOL01000009">
    <property type="protein sequence ID" value="GGL82943.1"/>
    <property type="molecule type" value="Genomic_DNA"/>
</dbReference>
<accession>A0ABQ2GA96</accession>
<keyword evidence="6" id="KW-1185">Reference proteome</keyword>
<evidence type="ECO:0000256" key="3">
    <source>
        <dbReference type="SAM" id="MobiDB-lite"/>
    </source>
</evidence>
<dbReference type="InterPro" id="IPR005158">
    <property type="entry name" value="BTAD"/>
</dbReference>
<dbReference type="PANTHER" id="PTHR35807:SF1">
    <property type="entry name" value="TRANSCRIPTIONAL REGULATOR REDD"/>
    <property type="match status" value="1"/>
</dbReference>
<feature type="region of interest" description="Disordered" evidence="3">
    <location>
        <begin position="1010"/>
        <end position="1042"/>
    </location>
</feature>
<evidence type="ECO:0000259" key="4">
    <source>
        <dbReference type="SMART" id="SM01043"/>
    </source>
</evidence>
<comment type="caution">
    <text evidence="5">The sequence shown here is derived from an EMBL/GenBank/DDBJ whole genome shotgun (WGS) entry which is preliminary data.</text>
</comment>
<dbReference type="InterPro" id="IPR051677">
    <property type="entry name" value="AfsR-DnrI-RedD_regulator"/>
</dbReference>
<dbReference type="InterPro" id="IPR059106">
    <property type="entry name" value="WHD_MalT"/>
</dbReference>
<sequence>MTLNWRDLTSRRRARVPAVRGALLRPRLQAALDAARVLVLVAPAGYGKTTALAGSGLEPARIWLTLDADDSDPQVLAAGLALAAEGLPGGAVATELLDAGASPRRVAARVADLLDACGGLLVLDEAQHLGGDAGNGGAGDVLRELLGGGLPGTTAGRLALLSRVPLMLPELARLDAAGEVTRLGTAELAFTRQEMGELLRAGGLFPTDAEVRLAHAATEGWPIAVRFLAQAAAQGRVRLAELADLDGGEAQLGTLFAYLASEVLGPLDPGLRAVLTRGSVFEELTPELVCEVLGKADGAALLEALAAGGTLLIRTDALTRAEDSALPEGAVYRAHPLLRAHLRAGLPRTEVQALAARGAAYFERSGRPRRALSAYVLAGDAARAAALLSAHGAGWLALGRAGLIERSLGRVPRAVWTPELHGLAGDALRLSSRYGEALAEYGQATPLLRALGQVQVALDTVQPDAGWEALAQAETLAPGEQRVRRMRAENLLNAGRLPEALAMAPELRDGARYALRSGDLERALALALAAAHGEAGGARAAQNHREGLLLAAFVTALHGETAQACAHARAGLAEGERLESPFVRSLALARLGHAQLTAGNLDGARTTYGEALGLAQEVSGRLRAEPLMGLAALAGLSGDAQAARTLKTEALAQTGGDGYMAGLLHLATALSIQQAGGADPDGLAAALSAFQTCGDAFGLACVALARFAAEGAGAQEAAHAAARFPFLLARHSLFSPLADAPGRARVLAQLAHAQPELRHALTPLAHALGYPELPHPDQTPGFGVRVSVLGRVSVTRSHERRPREWGRARARDLLALLSVHDGGLPREAAQEALFPGADPGVGERNFRVTLHALGQVLEEGAVSGVFLERGDWIRLRTGPGLHVDLAEARARLDAPTGGAGRLDDLLALPDRVADSDLGDVQQEAQRYAARLPDALAAEAGHALNSGHAERAVRAAERALALDPAHEGAAQVLMRAWHARGNAAAARRVYDQLRGALDDLGLGPLPQTRALAEAGRGGPAPTVRQGASADAGEEPEPATRTAR</sequence>
<evidence type="ECO:0000313" key="5">
    <source>
        <dbReference type="EMBL" id="GGL82943.1"/>
    </source>
</evidence>
<dbReference type="Gene3D" id="1.10.10.10">
    <property type="entry name" value="Winged helix-like DNA-binding domain superfamily/Winged helix DNA-binding domain"/>
    <property type="match status" value="1"/>
</dbReference>
<dbReference type="Gene3D" id="1.25.40.10">
    <property type="entry name" value="Tetratricopeptide repeat domain"/>
    <property type="match status" value="2"/>
</dbReference>